<dbReference type="CDD" id="cd07067">
    <property type="entry name" value="HP_PGM_like"/>
    <property type="match status" value="1"/>
</dbReference>
<dbReference type="PANTHER" id="PTHR47623">
    <property type="entry name" value="OS09G0287300 PROTEIN"/>
    <property type="match status" value="1"/>
</dbReference>
<dbReference type="SMART" id="SM00855">
    <property type="entry name" value="PGAM"/>
    <property type="match status" value="1"/>
</dbReference>
<proteinExistence type="predicted"/>
<keyword evidence="2" id="KW-1185">Reference proteome</keyword>
<protein>
    <submittedName>
        <fullName evidence="1">Histidine phosphatase family protein</fullName>
    </submittedName>
</protein>
<evidence type="ECO:0000313" key="1">
    <source>
        <dbReference type="EMBL" id="MBM6576396.1"/>
    </source>
</evidence>
<dbReference type="Proteomes" id="UP000763641">
    <property type="component" value="Unassembled WGS sequence"/>
</dbReference>
<dbReference type="SUPFAM" id="SSF53254">
    <property type="entry name" value="Phosphoglycerate mutase-like"/>
    <property type="match status" value="1"/>
</dbReference>
<dbReference type="InterPro" id="IPR013078">
    <property type="entry name" value="His_Pase_superF_clade-1"/>
</dbReference>
<sequence length="188" mass="20187">MTQIKPADGDAMKTLTLLRHAKSGWDDAVPRDFDRPLNPKGRRAAQVIGRFLKTQGAAFDHVLASPALRVVETLVEVEYGYGRALAPAWDKRVYLASAATLLDLIRELPEAAGTALVVGHNPGLEDLVLDLVADGGDLRDAVEAKYPTAAVAVMTWDGGWADLRSGAATLEAFTRPRDLDATLGPDED</sequence>
<organism evidence="1 2">
    <name type="scientific">Sphingomonas longa</name>
    <dbReference type="NCBI Taxonomy" id="2778730"/>
    <lineage>
        <taxon>Bacteria</taxon>
        <taxon>Pseudomonadati</taxon>
        <taxon>Pseudomonadota</taxon>
        <taxon>Alphaproteobacteria</taxon>
        <taxon>Sphingomonadales</taxon>
        <taxon>Sphingomonadaceae</taxon>
        <taxon>Sphingomonas</taxon>
    </lineage>
</organism>
<dbReference type="EMBL" id="JAFEMC010000002">
    <property type="protein sequence ID" value="MBM6576396.1"/>
    <property type="molecule type" value="Genomic_DNA"/>
</dbReference>
<dbReference type="PANTHER" id="PTHR47623:SF1">
    <property type="entry name" value="OS09G0287300 PROTEIN"/>
    <property type="match status" value="1"/>
</dbReference>
<reference evidence="1 2" key="1">
    <citation type="submission" date="2020-12" db="EMBL/GenBank/DDBJ databases">
        <title>Sphingomonas sp.</title>
        <authorList>
            <person name="Kim M.K."/>
        </authorList>
    </citation>
    <scope>NUCLEOTIDE SEQUENCE [LARGE SCALE GENOMIC DNA]</scope>
    <source>
        <strain evidence="1 2">BT552</strain>
    </source>
</reference>
<comment type="caution">
    <text evidence="1">The sequence shown here is derived from an EMBL/GenBank/DDBJ whole genome shotgun (WGS) entry which is preliminary data.</text>
</comment>
<gene>
    <name evidence="1" type="ORF">ILT43_08420</name>
</gene>
<dbReference type="InterPro" id="IPR029033">
    <property type="entry name" value="His_PPase_superfam"/>
</dbReference>
<dbReference type="Pfam" id="PF00300">
    <property type="entry name" value="His_Phos_1"/>
    <property type="match status" value="1"/>
</dbReference>
<accession>A0ABS2D641</accession>
<evidence type="ECO:0000313" key="2">
    <source>
        <dbReference type="Proteomes" id="UP000763641"/>
    </source>
</evidence>
<dbReference type="Gene3D" id="3.40.50.1240">
    <property type="entry name" value="Phosphoglycerate mutase-like"/>
    <property type="match status" value="1"/>
</dbReference>
<name>A0ABS2D641_9SPHN</name>